<dbReference type="Pfam" id="PF13088">
    <property type="entry name" value="BNR_2"/>
    <property type="match status" value="1"/>
</dbReference>
<dbReference type="PANTHER" id="PTHR43752:SF2">
    <property type="entry name" value="BNR_ASP-BOX REPEAT FAMILY PROTEIN"/>
    <property type="match status" value="1"/>
</dbReference>
<sequence length="385" mass="42290">MTTYPFRGLMLLICLMATASLQASDIKTAPADTLKPIMISKGGDAGDYQAFPDACRLKNGDIVAVFYAGDEHVTKQSEKYPKAGRICLVRSKDEGRTWSKPVTIYDDTDDNRDPHIAQLSNGALVVSFFSLRYATFGAKEYKTLGSPQLIWSKNNGKTWDKEATLLKTGDIDWLSSAQVREMPDGTVILPIYHQEGKGGLKAWGGVMRSADKGKTWGPVIPIGEKANLPLAAETDVILLKDGTLYAALRAQQEVHMHYSTSKDMGKTWSDVKDIGFRGHSPSFTRLKSGEILLTTRAFREAPSKKGYTGLRISRDEAKTWEGPYLVDETLGAYPSTVELKDGSVLVVYYEEGKGSGIRAYRFKIPAKATDAPFATPRSLGILTSK</sequence>
<feature type="signal peptide" evidence="1">
    <location>
        <begin position="1"/>
        <end position="23"/>
    </location>
</feature>
<feature type="domain" description="Sialidase" evidence="2">
    <location>
        <begin position="148"/>
        <end position="344"/>
    </location>
</feature>
<evidence type="ECO:0000259" key="2">
    <source>
        <dbReference type="Pfam" id="PF13088"/>
    </source>
</evidence>
<dbReference type="PANTHER" id="PTHR43752">
    <property type="entry name" value="BNR/ASP-BOX REPEAT FAMILY PROTEIN"/>
    <property type="match status" value="1"/>
</dbReference>
<dbReference type="Gene3D" id="2.120.10.10">
    <property type="match status" value="1"/>
</dbReference>
<dbReference type="SUPFAM" id="SSF50939">
    <property type="entry name" value="Sialidases"/>
    <property type="match status" value="1"/>
</dbReference>
<dbReference type="EMBL" id="CAJRAF010000002">
    <property type="protein sequence ID" value="CAG5002374.1"/>
    <property type="molecule type" value="Genomic_DNA"/>
</dbReference>
<protein>
    <recommendedName>
        <fullName evidence="2">Sialidase domain-containing protein</fullName>
    </recommendedName>
</protein>
<organism evidence="3 4">
    <name type="scientific">Dyadobacter helix</name>
    <dbReference type="NCBI Taxonomy" id="2822344"/>
    <lineage>
        <taxon>Bacteria</taxon>
        <taxon>Pseudomonadati</taxon>
        <taxon>Bacteroidota</taxon>
        <taxon>Cytophagia</taxon>
        <taxon>Cytophagales</taxon>
        <taxon>Spirosomataceae</taxon>
        <taxon>Dyadobacter</taxon>
    </lineage>
</organism>
<dbReference type="AlphaFoldDB" id="A0A916JCX9"/>
<reference evidence="3" key="1">
    <citation type="submission" date="2021-04" db="EMBL/GenBank/DDBJ databases">
        <authorList>
            <person name="Rodrigo-Torres L."/>
            <person name="Arahal R. D."/>
            <person name="Lucena T."/>
        </authorList>
    </citation>
    <scope>NUCLEOTIDE SEQUENCE</scope>
    <source>
        <strain evidence="3">CECT 9275</strain>
    </source>
</reference>
<comment type="caution">
    <text evidence="3">The sequence shown here is derived from an EMBL/GenBank/DDBJ whole genome shotgun (WGS) entry which is preliminary data.</text>
</comment>
<dbReference type="Proteomes" id="UP000680038">
    <property type="component" value="Unassembled WGS sequence"/>
</dbReference>
<feature type="chain" id="PRO_5037714758" description="Sialidase domain-containing protein" evidence="1">
    <location>
        <begin position="24"/>
        <end position="385"/>
    </location>
</feature>
<evidence type="ECO:0000256" key="1">
    <source>
        <dbReference type="SAM" id="SignalP"/>
    </source>
</evidence>
<dbReference type="InterPro" id="IPR011040">
    <property type="entry name" value="Sialidase"/>
</dbReference>
<dbReference type="InterPro" id="IPR036278">
    <property type="entry name" value="Sialidase_sf"/>
</dbReference>
<evidence type="ECO:0000313" key="3">
    <source>
        <dbReference type="EMBL" id="CAG5002374.1"/>
    </source>
</evidence>
<evidence type="ECO:0000313" key="4">
    <source>
        <dbReference type="Proteomes" id="UP000680038"/>
    </source>
</evidence>
<dbReference type="CDD" id="cd15482">
    <property type="entry name" value="Sialidase_non-viral"/>
    <property type="match status" value="1"/>
</dbReference>
<accession>A0A916JCX9</accession>
<dbReference type="RefSeq" id="WP_215239442.1">
    <property type="nucleotide sequence ID" value="NZ_CAJRAF010000002.1"/>
</dbReference>
<name>A0A916JCX9_9BACT</name>
<proteinExistence type="predicted"/>
<keyword evidence="1" id="KW-0732">Signal</keyword>
<keyword evidence="4" id="KW-1185">Reference proteome</keyword>
<gene>
    <name evidence="3" type="ORF">DYBT9275_02878</name>
</gene>